<dbReference type="Pfam" id="PF18325">
    <property type="entry name" value="Fas_alpha_ACP"/>
    <property type="match status" value="1"/>
</dbReference>
<dbReference type="InterPro" id="IPR016035">
    <property type="entry name" value="Acyl_Trfase/lysoPLipase"/>
</dbReference>
<dbReference type="Gene3D" id="6.10.250.1930">
    <property type="match status" value="1"/>
</dbReference>
<dbReference type="GO" id="GO:0004318">
    <property type="term" value="F:enoyl-[acyl-carrier-protein] reductase (NADH) activity"/>
    <property type="evidence" value="ECO:0007669"/>
    <property type="project" value="InterPro"/>
</dbReference>
<feature type="domain" description="Carrier" evidence="18">
    <location>
        <begin position="2205"/>
        <end position="2284"/>
    </location>
</feature>
<keyword evidence="17" id="KW-0175">Coiled coil</keyword>
<dbReference type="InterPro" id="IPR040899">
    <property type="entry name" value="Fas_alpha_ACP"/>
</dbReference>
<keyword evidence="8" id="KW-0460">Magnesium</keyword>
<dbReference type="Gene3D" id="6.10.140.1400">
    <property type="match status" value="1"/>
</dbReference>
<dbReference type="InterPro" id="IPR018201">
    <property type="entry name" value="Ketoacyl_synth_AS"/>
</dbReference>
<dbReference type="Pfam" id="PF18314">
    <property type="entry name" value="FAS_I_H"/>
    <property type="match status" value="1"/>
</dbReference>
<dbReference type="InterPro" id="IPR020841">
    <property type="entry name" value="PKS_Beta-ketoAc_synthase_dom"/>
</dbReference>
<dbReference type="PANTHER" id="PTHR10982">
    <property type="entry name" value="MALONYL COA-ACYL CARRIER PROTEIN TRANSACYLASE"/>
    <property type="match status" value="1"/>
</dbReference>
<dbReference type="SUPFAM" id="SSF53901">
    <property type="entry name" value="Thiolase-like"/>
    <property type="match status" value="2"/>
</dbReference>
<dbReference type="SUPFAM" id="SSF54637">
    <property type="entry name" value="Thioesterase/thiol ester dehydrase-isomerase"/>
    <property type="match status" value="1"/>
</dbReference>
<keyword evidence="12" id="KW-0511">Multifunctional enzyme</keyword>
<dbReference type="InterPro" id="IPR002539">
    <property type="entry name" value="MaoC-like_dom"/>
</dbReference>
<dbReference type="Gene3D" id="3.90.470.20">
    <property type="entry name" value="4'-phosphopantetheinyl transferase domain"/>
    <property type="match status" value="1"/>
</dbReference>
<dbReference type="InterPro" id="IPR037143">
    <property type="entry name" value="4-PPantetheinyl_Trfase_dom_sf"/>
</dbReference>
<dbReference type="GO" id="GO:0006633">
    <property type="term" value="P:fatty acid biosynthetic process"/>
    <property type="evidence" value="ECO:0007669"/>
    <property type="project" value="InterPro"/>
</dbReference>
<keyword evidence="7" id="KW-0378">Hydrolase</keyword>
<evidence type="ECO:0000256" key="11">
    <source>
        <dbReference type="ARBA" id="ARBA00023239"/>
    </source>
</evidence>
<evidence type="ECO:0000256" key="17">
    <source>
        <dbReference type="SAM" id="Coils"/>
    </source>
</evidence>
<dbReference type="Gene3D" id="3.40.47.10">
    <property type="match status" value="1"/>
</dbReference>
<dbReference type="FunFam" id="3.30.70.3330:FF:000001">
    <property type="entry name" value="Fatty acid synthase subunit beta dehydratase"/>
    <property type="match status" value="1"/>
</dbReference>
<keyword evidence="21" id="KW-1185">Reference proteome</keyword>
<dbReference type="InterPro" id="IPR029069">
    <property type="entry name" value="HotDog_dom_sf"/>
</dbReference>
<evidence type="ECO:0000256" key="3">
    <source>
        <dbReference type="ARBA" id="ARBA00022450"/>
    </source>
</evidence>
<dbReference type="CDD" id="cd08950">
    <property type="entry name" value="KR_fFAS_SDR_c_like"/>
    <property type="match status" value="1"/>
</dbReference>
<evidence type="ECO:0000313" key="21">
    <source>
        <dbReference type="Proteomes" id="UP001211065"/>
    </source>
</evidence>
<dbReference type="Pfam" id="PF01575">
    <property type="entry name" value="MaoC_dehydratas"/>
    <property type="match status" value="1"/>
</dbReference>
<dbReference type="GO" id="GO:0005835">
    <property type="term" value="C:fatty acid synthase complex"/>
    <property type="evidence" value="ECO:0007669"/>
    <property type="project" value="InterPro"/>
</dbReference>
<dbReference type="GO" id="GO:0004321">
    <property type="term" value="F:fatty-acyl-CoA synthase activity"/>
    <property type="evidence" value="ECO:0007669"/>
    <property type="project" value="UniProtKB-EC"/>
</dbReference>
<feature type="domain" description="Ketosynthase family 3 (KS3)" evidence="19">
    <location>
        <begin position="3127"/>
        <end position="3667"/>
    </location>
</feature>
<evidence type="ECO:0000256" key="2">
    <source>
        <dbReference type="ARBA" id="ARBA00007485"/>
    </source>
</evidence>
<comment type="catalytic activity">
    <reaction evidence="15">
        <text>a (3R)-hydroxyacyl-[ACP] + NADP(+) = a 3-oxoacyl-[ACP] + NADPH + H(+)</text>
        <dbReference type="Rhea" id="RHEA:17397"/>
        <dbReference type="Rhea" id="RHEA-COMP:9916"/>
        <dbReference type="Rhea" id="RHEA-COMP:9945"/>
        <dbReference type="ChEBI" id="CHEBI:15378"/>
        <dbReference type="ChEBI" id="CHEBI:57783"/>
        <dbReference type="ChEBI" id="CHEBI:58349"/>
        <dbReference type="ChEBI" id="CHEBI:78776"/>
        <dbReference type="ChEBI" id="CHEBI:78827"/>
        <dbReference type="EC" id="1.1.1.100"/>
    </reaction>
</comment>
<accession>A0AAD5U437</accession>
<dbReference type="PROSITE" id="PS00606">
    <property type="entry name" value="KS3_1"/>
    <property type="match status" value="1"/>
</dbReference>
<dbReference type="CDD" id="cd03447">
    <property type="entry name" value="FAS_MaoC"/>
    <property type="match status" value="1"/>
</dbReference>
<dbReference type="FunFam" id="3.40.366.10:FF:000006">
    <property type="entry name" value="Fatty acid synthase beta subunit dehydratase"/>
    <property type="match status" value="1"/>
</dbReference>
<name>A0AAD5U437_9FUNG</name>
<dbReference type="CDD" id="cd00828">
    <property type="entry name" value="elong_cond_enzymes"/>
    <property type="match status" value="1"/>
</dbReference>
<organism evidence="20 21">
    <name type="scientific">Clydaea vesicula</name>
    <dbReference type="NCBI Taxonomy" id="447962"/>
    <lineage>
        <taxon>Eukaryota</taxon>
        <taxon>Fungi</taxon>
        <taxon>Fungi incertae sedis</taxon>
        <taxon>Chytridiomycota</taxon>
        <taxon>Chytridiomycota incertae sedis</taxon>
        <taxon>Chytridiomycetes</taxon>
        <taxon>Lobulomycetales</taxon>
        <taxon>Lobulomycetaceae</taxon>
        <taxon>Clydaea</taxon>
    </lineage>
</organism>
<proteinExistence type="inferred from homology"/>
<dbReference type="PANTHER" id="PTHR10982:SF21">
    <property type="entry name" value="FATTY ACID SYNTHASE SUBUNIT BETA"/>
    <property type="match status" value="1"/>
</dbReference>
<dbReference type="Gene3D" id="3.10.129.10">
    <property type="entry name" value="Hotdog Thioesterase"/>
    <property type="match status" value="1"/>
</dbReference>
<dbReference type="GO" id="GO:0004315">
    <property type="term" value="F:3-oxoacyl-[acyl-carrier-protein] synthase activity"/>
    <property type="evidence" value="ECO:0007669"/>
    <property type="project" value="UniProtKB-EC"/>
</dbReference>
<dbReference type="Gene3D" id="3.30.70.3330">
    <property type="match status" value="1"/>
</dbReference>
<evidence type="ECO:0000256" key="14">
    <source>
        <dbReference type="ARBA" id="ARBA00048237"/>
    </source>
</evidence>
<dbReference type="Gene3D" id="3.20.20.70">
    <property type="entry name" value="Aldolase class I"/>
    <property type="match status" value="1"/>
</dbReference>
<evidence type="ECO:0000256" key="6">
    <source>
        <dbReference type="ARBA" id="ARBA00022723"/>
    </source>
</evidence>
<comment type="subunit">
    <text evidence="13">[Alpha(6)beta(6)] hexamers of two multifunctional subunits (alpha and beta).</text>
</comment>
<dbReference type="InterPro" id="IPR040883">
    <property type="entry name" value="FAS_meander"/>
</dbReference>
<dbReference type="InterPro" id="IPR002347">
    <property type="entry name" value="SDR_fam"/>
</dbReference>
<dbReference type="Pfam" id="PF00106">
    <property type="entry name" value="adh_short"/>
    <property type="match status" value="1"/>
</dbReference>
<keyword evidence="6" id="KW-0479">Metal-binding</keyword>
<dbReference type="InterPro" id="IPR039569">
    <property type="entry name" value="FAS1-like_DH_region"/>
</dbReference>
<keyword evidence="10" id="KW-0560">Oxidoreductase</keyword>
<dbReference type="GO" id="GO:0004316">
    <property type="term" value="F:3-oxoacyl-[acyl-carrier-protein] reductase (NADPH) activity"/>
    <property type="evidence" value="ECO:0007669"/>
    <property type="project" value="UniProtKB-EC"/>
</dbReference>
<sequence>MSKESSLRPLVLKHDLIQISIPIPLQEWPIAERIKDQFLLEPSIDDVTPITLIISLIHFTRVFAQSNSNGNGQSNSELDFYPFLTVLFRFFQENFCKNNIHISIKSLNKEQKLFVLKNYYGLLVTLKKNGFITKKEHSLEKIPTLLSAISAERASALVIFGGQGNVDDYFQELVQVYETYYSITRSFIHAVATTLSALSKSEKAKSLNANPIDLLQWLENPSSRPNTTSLLDTDISLPLIAVTQLLNYNITCKALDFTPKEFRSYFAGTTGHSQGIVSSAVIAASSTEQDFLNNAIKAITLLFWLGLRAKSAFPLTTLGPNILQDSLANNEGVPTPMLTVTGLPLKDVKKHVDASNAHLQESSRISISLINGPRAIICAGPPQSLYGLNVALRKFKANPNEDQSRVPYTQRKLRFNSRFLPVSVPFHGFYLEKVPSQMEKDVIESECSLNDFELAIPVYNTNTGEDLRSCKNLTASLIEQIAVLPVNWELATAHKTTHVFDYGPGGASGVGGLTHRNKEGSGVQVILAASLEGTTELLDKSSLFDTISPVPYSQNWVEEFRPKLVRIAGTDTIHLDTQFSRLLGKPPLMVAGMTPCTVDERFVSAVINAGYHVELAGGGQHTEAYLRDRVKKIMERVAPGEGITLNILYLNPRLWGIQYPATMAMRKEGIPMEGITIAAGVPSADVANEILKNLMESGIKHVSFKPGGVDTIKRVIQIAKNNPDMPVILQWTGGRGGGHHSFEDFHQPMLETYASIRKVKNISLVVGSGFGNGEDTIPYMTGQWSVKFDYSPMPFDGVLLGSRVMVAKEALTSPAVKDLIVATPGIADETQWEKTYKGEIGGIITVNSELGEPIHKIANRGMMLWREIDDTILSLPKDKRLPALLAKKDYFIEKLNADFQKVWFGKKTGGKTCDLIDMTYLEVINRLFETLYISHQKRWLDFTLRDTFGDFLKRVEERFTNKSNTLSLLQDYEILNQEPAAFISKFADSFPEASEQTLTQEDVFHFLTICSYPWRKPVPFIPVFDERFEFWFKKDSLWQADDLEAVPDQDAQRVAILQGPVAVRFSDKANVPVKEILGDIYQENIKAVKSLYYENKVENIPVVEYLGVLPAEKLKSKLNGITLTPLKDGNETSIMFEVSRKASEIPSLSEYLSYIAGPKPSWLRALLCSDAIVQGKLLIPNPIKNVLKPRPNQTVFVKLNKNNDPQVLTVYDQSTEGQIPSRNPALILSVGSENVISLNIFEKRADDFISLEFLFKYERFQGYNPIHEIMEGRNQRIKDFYSKLWYVDKSKSNLTPYDTFTSTFKITSSQVSEFVNVVGNQAHAYLIGQEGKTETPMDFSIVSGWKSLVTAILPKEIDGDLLRLVHLSNEFRTLNNEVFYPGDVVKAEAIVNSITITDSGKIIEVKETLYKESIAISQVISRFLYRGTFTDYETAFTKKSEKPMQVILKSQKDISVLKSKSWIKWKEAAPELLPSSKLVFRLTTLSKFKAANTYSMIQTEGSVFLTTSKETIEVGVVNHCDENAHGNIILEYLKRNGKPIEQEVYFKNGGYSVLPVQTLFPASVTSPPSNKKYSLASGDLNPIHTNPYFADLAGLPGTITHGMWTSASTRKFVEIFAANNEPQRVKSYSVTFVDMVLPNDVLSTKLFHVGMANGRKLIKVETFNQRGSKVLEGTAEVEQQPTSYVFTGQGSQEVGMGMDLYKTSTISKEIWDRADSHMLNEYGVSLLEIVNLNPKTKTVYFGGKRGAAIRKNYMSMVYDIMSDGVLKSMPLFPTITEDSPSYTFSHPTGLLSATQFTQPALTLTEIASFQDMKANGLVQQNCPFAGHSLGEYAALASVGEVLPVESLVDVVFYRGMTMQVAVPRDSEGRSNYGMCAVNPLRVGSTLGEIGLKFIVNSIAKLSNGLLEIVNFNVENFQYVVAGELVNLDTLRIVLNKVKSLNVNLVELSKSKSVAEIEETLDELVTEAIAASKKRLELAGGYLTQERGIATIPLNGIDVPFHSSFLLNGVVPFREILKKKFEARLINVDLLVGNYIPNLTAQPFQLTLNYVKLVFEQTQSKLIKEIIDNWCEEHFLTPSGKQELGYALLIELLAHQFASPVRWIETQDHLFQSFKVERLIEVGPAPILCGMAVRTIKIKYEKKDDAVTQKRVQLCTSKDASEIYYEFEDEKVEEAVPLVQDAAVAAKTPEVAVSAPAKVSAGPIADEPPTAVEVLLALISNKLKKPLSELAPTKTIKDLVNGKSTLQNEILGDLSSEFGNIPVDKAEEIPLAEVAAAIQNNFGGSLGKMSMTLINKLVSGKMPGGFGMGQVKSYLSNAFGLGAKRSDSLLLHGLTMEPAARLSSEVEAKSWLDKVAQDYAVKVGISFAVSTSSAAGTATAAPVMNSEEFNKFKAKIDKLVLSQINEFAKYLNMDLLEGGQTLAAQKVNSNLIQEELDLWVKEHGEIYADGIKPAFNPIKSRVYDSYWNWVRQDALQLYYDLVFGKIPQHLNRDLMNKVTHLTNRSADFESMFQFMEYYLEQWPDKGDEKYERLRSLTKMLTENVKEAIDRDPAYINLMYQPTAPRTTVSDNGSLIYTEVNRKASSMKEYVQELRDGSSLTTLPQSDLAVKFAEIQRLLLKEKLNSKTKTQVSKIISEIQETLPKAAVKMPFISLKSKSASDPLHYEYDEKLTTKYLDILSHIAINGISFKGRKVLVTGAGKGSIGSQIVQMLLSGGAQVLVTTSRFNRDITKSFKELYENSGSKGSRLIVVPFNGSSATDVKNLVQYIYDKDPKSGLNWDLDFIIPFAAFPQEGRELDSVDSKSELAFRLMLTNVFRLMGEVKLAKQKNGFDTRPAAVLLPLSPNHGTFGGDGLYSESKIALETLMHRFHSENWGSYLSIIGAVIGWTRGTGLMSANNIVAEGIESLGARTFAQLETAFNIIGLLHPKMVELSQAEPVWADLNGGLQFVKELNKIVYDLRKSLLESAEIKYAVTQEIALDKVVLEGPAKQQPSIVTPRANMKYLFPELKEQRLTHLRGLLDLEKVVVVVGFGEVGPWGSSRTRWEMESTGEFSLEGCIEMAWMMGFIKFHNGPLKKLPAYSGWVDTKTQEPVKDSDVKNLYEAKILAHAGIRLIEPELFNGYDPSKKLFLQEVIVVDDMPPIEVSKEEAEAFKLQHGDKVVIEQKESQYFVHIKKNAILHVPKALQFDRLVAGQIPTGWDAARYGVPEVMLLDIVKQVDPITLYTLVSTVEALITAGATDPYEFYQYVHVSEVGNTAGGGMGGMRAMQKMFKERLFEKPIQNDILQESFINTMPAWINMLLLSSSGPIKTPVGACATAAESVEIAVDTILSGKAKVVVCGGYDDFQEEGSYEFANMKATSSSAEEFARGREPSEMCRPATDTRAGFMEAHGAGIHILMTADLAIKMGTPIRGIIACTNTATDKNGRSVPAPGQGILTTAKEVKTGLKSPLLDLKYRAKQLARERKSIKVWIAEEYENLKEEVEELKASGEQVSDDYIKERTAFIEKEGTRKEKSALSHWSHDWWKNDPSIAPIRGALSTFGLTVDDIGVASFHGTGTKANDYNESSAVNQQFAHLGRTAGNIVPCIFQKHLTGHPKGAAAAWMLNGVLQSLETSIIPGNKNCDNVEARLEQFKYLLYPSKSIRTNGVKAGILKSFGFGQAGGEILIIHPDYIIAALEENQFKSYLDRRNERQVKSYRYFHETLTGKSPFVKVKNSAPYTDSQQSKVYLNPSIRASYDKKSDSWNFNAGLVDHAKPQVDVTKALVENLVNFNNSTKTEKGVGLDVQLISEVNVENSVFVERNFTKNEINYCLQQPSPNSSFAGRWAAKEAVLKAVSSLVGKPLWTGGAGAPLIDIEIVRKDGEAPVVKFHNDAKKLVKKFGVKNVKITISHSGSYSVAMALAE</sequence>
<gene>
    <name evidence="20" type="primary">FAS2</name>
    <name evidence="20" type="ORF">HK099_004046</name>
</gene>
<dbReference type="GO" id="GO:0008897">
    <property type="term" value="F:holo-[acyl-carrier-protein] synthase activity"/>
    <property type="evidence" value="ECO:0007669"/>
    <property type="project" value="InterPro"/>
</dbReference>
<dbReference type="GO" id="GO:0004300">
    <property type="term" value="F:enoyl-CoA hydratase activity"/>
    <property type="evidence" value="ECO:0007669"/>
    <property type="project" value="UniProtKB-ARBA"/>
</dbReference>
<dbReference type="Gene3D" id="3.30.70.2490">
    <property type="match status" value="1"/>
</dbReference>
<dbReference type="SUPFAM" id="SSF51395">
    <property type="entry name" value="FMN-linked oxidoreductases"/>
    <property type="match status" value="1"/>
</dbReference>
<dbReference type="Gene3D" id="2.40.128.700">
    <property type="match status" value="1"/>
</dbReference>
<dbReference type="InterPro" id="IPR014031">
    <property type="entry name" value="Ketoacyl_synth_C"/>
</dbReference>
<dbReference type="InterPro" id="IPR016039">
    <property type="entry name" value="Thiolase-like"/>
</dbReference>
<dbReference type="InterPro" id="IPR009081">
    <property type="entry name" value="PP-bd_ACP"/>
</dbReference>
<dbReference type="Gene3D" id="6.20.240.10">
    <property type="match status" value="1"/>
</dbReference>
<dbReference type="SUPFAM" id="SSF52151">
    <property type="entry name" value="FabD/lysophospholipase-like"/>
    <property type="match status" value="2"/>
</dbReference>
<dbReference type="Gene3D" id="3.40.366.10">
    <property type="entry name" value="Malonyl-Coenzyme A Acyl Carrier Protein, domain 2"/>
    <property type="match status" value="3"/>
</dbReference>
<evidence type="ECO:0000256" key="1">
    <source>
        <dbReference type="ARBA" id="ARBA00005005"/>
    </source>
</evidence>
<comment type="pathway">
    <text evidence="1">Lipid metabolism; fatty acid beta-oxidation.</text>
</comment>
<reference evidence="20" key="1">
    <citation type="submission" date="2020-05" db="EMBL/GenBank/DDBJ databases">
        <title>Phylogenomic resolution of chytrid fungi.</title>
        <authorList>
            <person name="Stajich J.E."/>
            <person name="Amses K."/>
            <person name="Simmons R."/>
            <person name="Seto K."/>
            <person name="Myers J."/>
            <person name="Bonds A."/>
            <person name="Quandt C.A."/>
            <person name="Barry K."/>
            <person name="Liu P."/>
            <person name="Grigoriev I."/>
            <person name="Longcore J.E."/>
            <person name="James T.Y."/>
        </authorList>
    </citation>
    <scope>NUCLEOTIDE SEQUENCE</scope>
    <source>
        <strain evidence="20">JEL0476</strain>
    </source>
</reference>
<dbReference type="Pfam" id="PF01648">
    <property type="entry name" value="ACPS"/>
    <property type="match status" value="1"/>
</dbReference>
<comment type="catalytic activity">
    <reaction evidence="16">
        <text>a fatty acyl-[ACP] + malonyl-[ACP] + H(+) = a 3-oxoacyl-[ACP] + holo-[ACP] + CO2</text>
        <dbReference type="Rhea" id="RHEA:22836"/>
        <dbReference type="Rhea" id="RHEA-COMP:9623"/>
        <dbReference type="Rhea" id="RHEA-COMP:9685"/>
        <dbReference type="Rhea" id="RHEA-COMP:9916"/>
        <dbReference type="Rhea" id="RHEA-COMP:14125"/>
        <dbReference type="ChEBI" id="CHEBI:15378"/>
        <dbReference type="ChEBI" id="CHEBI:16526"/>
        <dbReference type="ChEBI" id="CHEBI:64479"/>
        <dbReference type="ChEBI" id="CHEBI:78449"/>
        <dbReference type="ChEBI" id="CHEBI:78776"/>
        <dbReference type="ChEBI" id="CHEBI:138651"/>
        <dbReference type="EC" id="2.3.1.41"/>
    </reaction>
</comment>
<dbReference type="FunFam" id="3.90.25.70:FF:000001">
    <property type="entry name" value="Fatty acid synthase subunit alpha"/>
    <property type="match status" value="1"/>
</dbReference>
<dbReference type="FunFam" id="1.20.930.70:FF:000001">
    <property type="entry name" value="Fatty acid synthase beta subunit dehydratase"/>
    <property type="match status" value="1"/>
</dbReference>
<dbReference type="InterPro" id="IPR008278">
    <property type="entry name" value="4-PPantetheinyl_Trfase_dom"/>
</dbReference>
<dbReference type="Gene3D" id="1.20.930.70">
    <property type="match status" value="1"/>
</dbReference>
<dbReference type="PRINTS" id="PR01483">
    <property type="entry name" value="FASYNTHASE"/>
</dbReference>
<dbReference type="InterPro" id="IPR047224">
    <property type="entry name" value="FAS_alpha_su_C"/>
</dbReference>
<dbReference type="Pfam" id="PF17951">
    <property type="entry name" value="FAS_meander"/>
    <property type="match status" value="1"/>
</dbReference>
<dbReference type="Pfam" id="PF08354">
    <property type="entry name" value="Fas1-AflB-like_hel"/>
    <property type="match status" value="1"/>
</dbReference>
<keyword evidence="9" id="KW-0521">NADP</keyword>
<dbReference type="FunFam" id="3.20.20.70:FF:000078">
    <property type="entry name" value="Fatty acid synthase beta subunit dehydratase"/>
    <property type="match status" value="1"/>
</dbReference>
<dbReference type="EMBL" id="JADGJW010000277">
    <property type="protein sequence ID" value="KAJ3220740.1"/>
    <property type="molecule type" value="Genomic_DNA"/>
</dbReference>
<dbReference type="InterPro" id="IPR041099">
    <property type="entry name" value="FAS1_N"/>
</dbReference>
<dbReference type="Pfam" id="PF16073">
    <property type="entry name" value="SAT"/>
    <property type="match status" value="1"/>
</dbReference>
<evidence type="ECO:0000256" key="4">
    <source>
        <dbReference type="ARBA" id="ARBA00022553"/>
    </source>
</evidence>
<dbReference type="InterPro" id="IPR050830">
    <property type="entry name" value="Fungal_FAS"/>
</dbReference>
<dbReference type="GO" id="GO:0000287">
    <property type="term" value="F:magnesium ion binding"/>
    <property type="evidence" value="ECO:0007669"/>
    <property type="project" value="InterPro"/>
</dbReference>
<dbReference type="Gene3D" id="6.10.60.10">
    <property type="match status" value="1"/>
</dbReference>
<evidence type="ECO:0000259" key="19">
    <source>
        <dbReference type="PROSITE" id="PS52004"/>
    </source>
</evidence>
<dbReference type="Gene3D" id="3.90.25.70">
    <property type="match status" value="1"/>
</dbReference>
<dbReference type="InterPro" id="IPR036291">
    <property type="entry name" value="NAD(P)-bd_dom_sf"/>
</dbReference>
<dbReference type="InterPro" id="IPR004568">
    <property type="entry name" value="Ppantetheine-prot_Trfase_dom"/>
</dbReference>
<evidence type="ECO:0000256" key="9">
    <source>
        <dbReference type="ARBA" id="ARBA00022857"/>
    </source>
</evidence>
<dbReference type="InterPro" id="IPR001227">
    <property type="entry name" value="Ac_transferase_dom_sf"/>
</dbReference>
<dbReference type="SMART" id="SM00827">
    <property type="entry name" value="PKS_AT"/>
    <property type="match status" value="1"/>
</dbReference>
<dbReference type="SUPFAM" id="SSF56214">
    <property type="entry name" value="4'-phosphopantetheinyl transferase"/>
    <property type="match status" value="1"/>
</dbReference>
<dbReference type="Gene3D" id="3.30.1120.100">
    <property type="match status" value="1"/>
</dbReference>
<evidence type="ECO:0000256" key="8">
    <source>
        <dbReference type="ARBA" id="ARBA00022842"/>
    </source>
</evidence>
<dbReference type="Pfam" id="PF17828">
    <property type="entry name" value="FAS_N"/>
    <property type="match status" value="1"/>
</dbReference>
<dbReference type="FunFam" id="3.90.470.20:FF:000005">
    <property type="entry name" value="Fatty acid synthase alpha subunit FasA"/>
    <property type="match status" value="1"/>
</dbReference>
<dbReference type="InterPro" id="IPR013785">
    <property type="entry name" value="Aldolase_TIM"/>
</dbReference>
<dbReference type="PROSITE" id="PS52004">
    <property type="entry name" value="KS3_2"/>
    <property type="match status" value="1"/>
</dbReference>
<keyword evidence="3" id="KW-0596">Phosphopantetheine</keyword>
<dbReference type="GO" id="GO:0004312">
    <property type="term" value="F:fatty acid synthase activity"/>
    <property type="evidence" value="ECO:0007669"/>
    <property type="project" value="InterPro"/>
</dbReference>
<evidence type="ECO:0000256" key="7">
    <source>
        <dbReference type="ARBA" id="ARBA00022801"/>
    </source>
</evidence>
<dbReference type="GO" id="GO:0019171">
    <property type="term" value="F:(3R)-hydroxyacyl-[acyl-carrier-protein] dehydratase activity"/>
    <property type="evidence" value="ECO:0007669"/>
    <property type="project" value="InterPro"/>
</dbReference>
<evidence type="ECO:0000256" key="16">
    <source>
        <dbReference type="ARBA" id="ARBA00049541"/>
    </source>
</evidence>
<dbReference type="InterPro" id="IPR041550">
    <property type="entry name" value="FASI_helical"/>
</dbReference>
<dbReference type="Gene3D" id="1.20.1050.120">
    <property type="match status" value="1"/>
</dbReference>
<evidence type="ECO:0000256" key="5">
    <source>
        <dbReference type="ARBA" id="ARBA00022679"/>
    </source>
</evidence>
<dbReference type="Pfam" id="PF02801">
    <property type="entry name" value="Ketoacyl-synt_C"/>
    <property type="match status" value="1"/>
</dbReference>
<dbReference type="Pfam" id="PF13452">
    <property type="entry name" value="FAS1_DH_region"/>
    <property type="match status" value="1"/>
</dbReference>
<protein>
    <submittedName>
        <fullName evidence="20">3-oxoacyl-[acyl-carrier-protein] synthase</fullName>
    </submittedName>
</protein>
<dbReference type="InterPro" id="IPR013565">
    <property type="entry name" value="Fas1/AflB-like_central"/>
</dbReference>
<evidence type="ECO:0000256" key="15">
    <source>
        <dbReference type="ARBA" id="ARBA00048508"/>
    </source>
</evidence>
<evidence type="ECO:0000256" key="13">
    <source>
        <dbReference type="ARBA" id="ARBA00033756"/>
    </source>
</evidence>
<dbReference type="Pfam" id="PF22235">
    <property type="entry name" value="FAS1_thioest_ins"/>
    <property type="match status" value="1"/>
</dbReference>
<keyword evidence="11" id="KW-0456">Lyase</keyword>
<keyword evidence="4" id="KW-0597">Phosphoprotein</keyword>
<dbReference type="Pfam" id="PF00698">
    <property type="entry name" value="Acyl_transf_1"/>
    <property type="match status" value="1"/>
</dbReference>
<comment type="catalytic activity">
    <reaction evidence="14">
        <text>acetyl-CoA + n malonyl-CoA + 2n NADPH + 4n H(+) = a long-chain-acyl-CoA + n CoA + n CO2 + 2n NADP(+).</text>
        <dbReference type="EC" id="2.3.1.86"/>
    </reaction>
</comment>
<dbReference type="NCBIfam" id="TIGR00556">
    <property type="entry name" value="pantethn_trn"/>
    <property type="match status" value="1"/>
</dbReference>
<dbReference type="FunFam" id="3.40.50.720:FF:000168">
    <property type="entry name" value="Fatty acid synthase subunit alpha"/>
    <property type="match status" value="1"/>
</dbReference>
<comment type="caution">
    <text evidence="20">The sequence shown here is derived from an EMBL/GenBank/DDBJ whole genome shotgun (WGS) entry which is preliminary data.</text>
</comment>
<evidence type="ECO:0000256" key="12">
    <source>
        <dbReference type="ARBA" id="ARBA00023268"/>
    </source>
</evidence>
<dbReference type="InterPro" id="IPR014043">
    <property type="entry name" value="Acyl_transferase_dom"/>
</dbReference>
<dbReference type="Proteomes" id="UP001211065">
    <property type="component" value="Unassembled WGS sequence"/>
</dbReference>
<evidence type="ECO:0000259" key="18">
    <source>
        <dbReference type="PROSITE" id="PS50075"/>
    </source>
</evidence>
<evidence type="ECO:0000313" key="20">
    <source>
        <dbReference type="EMBL" id="KAJ3220740.1"/>
    </source>
</evidence>
<dbReference type="InterPro" id="IPR003965">
    <property type="entry name" value="Fatty_acid_synthase"/>
</dbReference>
<dbReference type="Pfam" id="PF00109">
    <property type="entry name" value="ketoacyl-synt"/>
    <property type="match status" value="1"/>
</dbReference>
<evidence type="ECO:0000256" key="10">
    <source>
        <dbReference type="ARBA" id="ARBA00023002"/>
    </source>
</evidence>
<dbReference type="Gene3D" id="6.10.140.1410">
    <property type="match status" value="1"/>
</dbReference>
<dbReference type="InterPro" id="IPR014030">
    <property type="entry name" value="Ketoacyl_synth_N"/>
</dbReference>
<dbReference type="SUPFAM" id="SSF51735">
    <property type="entry name" value="NAD(P)-binding Rossmann-fold domains"/>
    <property type="match status" value="1"/>
</dbReference>
<dbReference type="GO" id="GO:0016787">
    <property type="term" value="F:hydrolase activity"/>
    <property type="evidence" value="ECO:0007669"/>
    <property type="project" value="UniProtKB-KW"/>
</dbReference>
<dbReference type="Gene3D" id="3.40.50.720">
    <property type="entry name" value="NAD(P)-binding Rossmann-like Domain"/>
    <property type="match status" value="1"/>
</dbReference>
<keyword evidence="5" id="KW-0808">Transferase</keyword>
<dbReference type="InterPro" id="IPR032088">
    <property type="entry name" value="SAT"/>
</dbReference>
<feature type="coiled-coil region" evidence="17">
    <location>
        <begin position="3467"/>
        <end position="3494"/>
    </location>
</feature>
<comment type="similarity">
    <text evidence="2">Belongs to the thiolase-like superfamily. Fungal fatty acid synthetase subunit alpha family.</text>
</comment>
<dbReference type="PROSITE" id="PS50075">
    <property type="entry name" value="CARRIER"/>
    <property type="match status" value="1"/>
</dbReference>